<reference evidence="2 3" key="2">
    <citation type="submission" date="2020-03" db="EMBL/GenBank/DDBJ databases">
        <authorList>
            <person name="Ichikawa N."/>
            <person name="Kimura A."/>
            <person name="Kitahashi Y."/>
            <person name="Uohara A."/>
        </authorList>
    </citation>
    <scope>NUCLEOTIDE SEQUENCE [LARGE SCALE GENOMIC DNA]</scope>
    <source>
        <strain evidence="2 3">NBRC 105367</strain>
    </source>
</reference>
<dbReference type="EMBL" id="AP022871">
    <property type="protein sequence ID" value="BCB85192.1"/>
    <property type="molecule type" value="Genomic_DNA"/>
</dbReference>
<evidence type="ECO:0000256" key="1">
    <source>
        <dbReference type="SAM" id="MobiDB-lite"/>
    </source>
</evidence>
<gene>
    <name evidence="2" type="ORF">Psuf_025050</name>
</gene>
<dbReference type="RefSeq" id="WP_173156714.1">
    <property type="nucleotide sequence ID" value="NZ_AP022871.1"/>
</dbReference>
<dbReference type="Proteomes" id="UP000503011">
    <property type="component" value="Chromosome"/>
</dbReference>
<proteinExistence type="predicted"/>
<reference evidence="2 3" key="1">
    <citation type="submission" date="2020-03" db="EMBL/GenBank/DDBJ databases">
        <title>Whole genome shotgun sequence of Phytohabitans suffuscus NBRC 105367.</title>
        <authorList>
            <person name="Komaki H."/>
            <person name="Tamura T."/>
        </authorList>
    </citation>
    <scope>NUCLEOTIDE SEQUENCE [LARGE SCALE GENOMIC DNA]</scope>
    <source>
        <strain evidence="2 3">NBRC 105367</strain>
    </source>
</reference>
<dbReference type="KEGG" id="psuu:Psuf_025050"/>
<name>A0A6F8YGG6_9ACTN</name>
<evidence type="ECO:0000313" key="2">
    <source>
        <dbReference type="EMBL" id="BCB85192.1"/>
    </source>
</evidence>
<evidence type="ECO:0000313" key="3">
    <source>
        <dbReference type="Proteomes" id="UP000503011"/>
    </source>
</evidence>
<feature type="compositionally biased region" description="Basic and acidic residues" evidence="1">
    <location>
        <begin position="22"/>
        <end position="53"/>
    </location>
</feature>
<accession>A0A6F8YGG6</accession>
<keyword evidence="3" id="KW-1185">Reference proteome</keyword>
<organism evidence="2 3">
    <name type="scientific">Phytohabitans suffuscus</name>
    <dbReference type="NCBI Taxonomy" id="624315"/>
    <lineage>
        <taxon>Bacteria</taxon>
        <taxon>Bacillati</taxon>
        <taxon>Actinomycetota</taxon>
        <taxon>Actinomycetes</taxon>
        <taxon>Micromonosporales</taxon>
        <taxon>Micromonosporaceae</taxon>
    </lineage>
</organism>
<dbReference type="AlphaFoldDB" id="A0A6F8YGG6"/>
<sequence length="59" mass="6685">MSNPQQPEVRRSGHDPLVAGSAKERASGHPRTPADRGRKDQRPAKQRSPYEPHESEEER</sequence>
<protein>
    <submittedName>
        <fullName evidence="2">Uncharacterized protein</fullName>
    </submittedName>
</protein>
<feature type="region of interest" description="Disordered" evidence="1">
    <location>
        <begin position="1"/>
        <end position="59"/>
    </location>
</feature>